<dbReference type="InterPro" id="IPR024445">
    <property type="entry name" value="Tnp_ISXO2-like"/>
</dbReference>
<name>A0A2H9T5D2_9ZZZZ</name>
<organism evidence="2">
    <name type="scientific">invertebrate metagenome</name>
    <dbReference type="NCBI Taxonomy" id="1711999"/>
    <lineage>
        <taxon>unclassified sequences</taxon>
        <taxon>metagenomes</taxon>
        <taxon>organismal metagenomes</taxon>
    </lineage>
</organism>
<reference evidence="2" key="1">
    <citation type="journal article" date="2017" name="Appl. Environ. Microbiol.">
        <title>Molecular characterization of an Endozoicomonas-like organism causing infection in king scallop Pecten maximus L.</title>
        <authorList>
            <person name="Cano I."/>
            <person name="van Aerle R."/>
            <person name="Ross S."/>
            <person name="Verner-Jeffreys D.W."/>
            <person name="Paley R.K."/>
            <person name="Rimmer G."/>
            <person name="Ryder D."/>
            <person name="Hooper P."/>
            <person name="Stone D."/>
            <person name="Feist S.W."/>
        </authorList>
    </citation>
    <scope>NUCLEOTIDE SEQUENCE</scope>
</reference>
<sequence length="115" mass="13322">MVDGLKGRISIEAVVCADASLAHESLARKLGFPFKELTTSAGQYVREEVFHIQRINTDHSHLKQWIKGVFHGVATKYLSHYLGWRRMLSERYELTIERMIAILAKHWELQPFRGT</sequence>
<feature type="domain" description="ISXO2-like transposase" evidence="1">
    <location>
        <begin position="9"/>
        <end position="82"/>
    </location>
</feature>
<evidence type="ECO:0000313" key="2">
    <source>
        <dbReference type="EMBL" id="PJE78424.1"/>
    </source>
</evidence>
<comment type="caution">
    <text evidence="2">The sequence shown here is derived from an EMBL/GenBank/DDBJ whole genome shotgun (WGS) entry which is preliminary data.</text>
</comment>
<dbReference type="AlphaFoldDB" id="A0A2H9T5D2"/>
<proteinExistence type="predicted"/>
<dbReference type="EMBL" id="NSIT01000185">
    <property type="protein sequence ID" value="PJE78424.1"/>
    <property type="molecule type" value="Genomic_DNA"/>
</dbReference>
<dbReference type="Pfam" id="PF12762">
    <property type="entry name" value="DDE_Tnp_IS1595"/>
    <property type="match status" value="1"/>
</dbReference>
<accession>A0A2H9T5D2</accession>
<gene>
    <name evidence="2" type="ORF">CI610_02635</name>
</gene>
<evidence type="ECO:0000259" key="1">
    <source>
        <dbReference type="Pfam" id="PF12762"/>
    </source>
</evidence>
<protein>
    <recommendedName>
        <fullName evidence="1">ISXO2-like transposase domain-containing protein</fullName>
    </recommendedName>
</protein>